<feature type="transmembrane region" description="Helical" evidence="7">
    <location>
        <begin position="57"/>
        <end position="74"/>
    </location>
</feature>
<keyword evidence="6 7" id="KW-0472">Membrane</keyword>
<evidence type="ECO:0000256" key="7">
    <source>
        <dbReference type="SAM" id="Phobius"/>
    </source>
</evidence>
<protein>
    <submittedName>
        <fullName evidence="9">Transporter, CPA2 family</fullName>
    </submittedName>
</protein>
<feature type="transmembrane region" description="Helical" evidence="7">
    <location>
        <begin position="243"/>
        <end position="259"/>
    </location>
</feature>
<dbReference type="GO" id="GO:0006813">
    <property type="term" value="P:potassium ion transport"/>
    <property type="evidence" value="ECO:0007669"/>
    <property type="project" value="InterPro"/>
</dbReference>
<proteinExistence type="inferred from homology"/>
<organism evidence="9 10">
    <name type="scientific">Berkelbacteria bacterium GW2011_GWA2_38_9</name>
    <dbReference type="NCBI Taxonomy" id="1618334"/>
    <lineage>
        <taxon>Bacteria</taxon>
        <taxon>Candidatus Berkelbacteria</taxon>
    </lineage>
</organism>
<dbReference type="Pfam" id="PF00999">
    <property type="entry name" value="Na_H_Exchanger"/>
    <property type="match status" value="1"/>
</dbReference>
<dbReference type="PATRIC" id="fig|1618334.3.peg.751"/>
<name>A0A0G0NM51_9BACT</name>
<evidence type="ECO:0000256" key="3">
    <source>
        <dbReference type="ARBA" id="ARBA00022448"/>
    </source>
</evidence>
<evidence type="ECO:0000256" key="4">
    <source>
        <dbReference type="ARBA" id="ARBA00022692"/>
    </source>
</evidence>
<evidence type="ECO:0000259" key="8">
    <source>
        <dbReference type="PROSITE" id="PS51201"/>
    </source>
</evidence>
<dbReference type="InterPro" id="IPR038770">
    <property type="entry name" value="Na+/solute_symporter_sf"/>
</dbReference>
<comment type="similarity">
    <text evidence="2">Belongs to the monovalent cation:proton antiporter 2 (CPA2) transporter (TC 2.A.37) family.</text>
</comment>
<comment type="subcellular location">
    <subcellularLocation>
        <location evidence="1">Membrane</location>
        <topology evidence="1">Multi-pass membrane protein</topology>
    </subcellularLocation>
</comment>
<gene>
    <name evidence="9" type="ORF">UT11_C0059G0005</name>
</gene>
<dbReference type="PANTHER" id="PTHR42751">
    <property type="entry name" value="SODIUM/HYDROGEN EXCHANGER FAMILY/TRKA DOMAIN PROTEIN"/>
    <property type="match status" value="1"/>
</dbReference>
<dbReference type="Gene3D" id="3.40.50.720">
    <property type="entry name" value="NAD(P)-binding Rossmann-like Domain"/>
    <property type="match status" value="1"/>
</dbReference>
<dbReference type="Pfam" id="PF02254">
    <property type="entry name" value="TrkA_N"/>
    <property type="match status" value="1"/>
</dbReference>
<dbReference type="PANTHER" id="PTHR42751:SF3">
    <property type="entry name" value="SODIUM_GLUTAMATE SYMPORTER"/>
    <property type="match status" value="1"/>
</dbReference>
<dbReference type="InterPro" id="IPR003148">
    <property type="entry name" value="RCK_N"/>
</dbReference>
<dbReference type="GO" id="GO:0015297">
    <property type="term" value="F:antiporter activity"/>
    <property type="evidence" value="ECO:0007669"/>
    <property type="project" value="InterPro"/>
</dbReference>
<feature type="transmembrane region" description="Helical" evidence="7">
    <location>
        <begin position="149"/>
        <end position="171"/>
    </location>
</feature>
<dbReference type="GO" id="GO:0016020">
    <property type="term" value="C:membrane"/>
    <property type="evidence" value="ECO:0007669"/>
    <property type="project" value="UniProtKB-SubCell"/>
</dbReference>
<feature type="transmembrane region" description="Helical" evidence="7">
    <location>
        <begin position="271"/>
        <end position="290"/>
    </location>
</feature>
<feature type="domain" description="RCK N-terminal" evidence="8">
    <location>
        <begin position="410"/>
        <end position="527"/>
    </location>
</feature>
<evidence type="ECO:0000313" key="10">
    <source>
        <dbReference type="Proteomes" id="UP000033934"/>
    </source>
</evidence>
<dbReference type="EMBL" id="LBVO01000059">
    <property type="protein sequence ID" value="KKQ86994.1"/>
    <property type="molecule type" value="Genomic_DNA"/>
</dbReference>
<dbReference type="PROSITE" id="PS51201">
    <property type="entry name" value="RCK_N"/>
    <property type="match status" value="1"/>
</dbReference>
<evidence type="ECO:0000256" key="2">
    <source>
        <dbReference type="ARBA" id="ARBA00005551"/>
    </source>
</evidence>
<dbReference type="Proteomes" id="UP000033934">
    <property type="component" value="Unassembled WGS sequence"/>
</dbReference>
<keyword evidence="3" id="KW-0813">Transport</keyword>
<reference evidence="9 10" key="1">
    <citation type="journal article" date="2015" name="Nature">
        <title>rRNA introns, odd ribosomes, and small enigmatic genomes across a large radiation of phyla.</title>
        <authorList>
            <person name="Brown C.T."/>
            <person name="Hug L.A."/>
            <person name="Thomas B.C."/>
            <person name="Sharon I."/>
            <person name="Castelle C.J."/>
            <person name="Singh A."/>
            <person name="Wilkins M.J."/>
            <person name="Williams K.H."/>
            <person name="Banfield J.F."/>
        </authorList>
    </citation>
    <scope>NUCLEOTIDE SEQUENCE [LARGE SCALE GENOMIC DNA]</scope>
</reference>
<feature type="transmembrane region" description="Helical" evidence="7">
    <location>
        <begin position="296"/>
        <end position="316"/>
    </location>
</feature>
<dbReference type="SUPFAM" id="SSF51735">
    <property type="entry name" value="NAD(P)-binding Rossmann-fold domains"/>
    <property type="match status" value="1"/>
</dbReference>
<evidence type="ECO:0000256" key="1">
    <source>
        <dbReference type="ARBA" id="ARBA00004141"/>
    </source>
</evidence>
<feature type="transmembrane region" description="Helical" evidence="7">
    <location>
        <begin position="33"/>
        <end position="51"/>
    </location>
</feature>
<accession>A0A0G0NM51</accession>
<feature type="transmembrane region" description="Helical" evidence="7">
    <location>
        <begin position="116"/>
        <end position="137"/>
    </location>
</feature>
<feature type="transmembrane region" description="Helical" evidence="7">
    <location>
        <begin position="6"/>
        <end position="26"/>
    </location>
</feature>
<dbReference type="GO" id="GO:1902600">
    <property type="term" value="P:proton transmembrane transport"/>
    <property type="evidence" value="ECO:0007669"/>
    <property type="project" value="InterPro"/>
</dbReference>
<dbReference type="InterPro" id="IPR036291">
    <property type="entry name" value="NAD(P)-bd_dom_sf"/>
</dbReference>
<evidence type="ECO:0000313" key="9">
    <source>
        <dbReference type="EMBL" id="KKQ86994.1"/>
    </source>
</evidence>
<dbReference type="Gene3D" id="1.20.1530.20">
    <property type="match status" value="1"/>
</dbReference>
<keyword evidence="4 7" id="KW-0812">Transmembrane</keyword>
<comment type="caution">
    <text evidence="9">The sequence shown here is derived from an EMBL/GenBank/DDBJ whole genome shotgun (WGS) entry which is preliminary data.</text>
</comment>
<evidence type="ECO:0000256" key="6">
    <source>
        <dbReference type="ARBA" id="ARBA00023136"/>
    </source>
</evidence>
<dbReference type="AlphaFoldDB" id="A0A0G0NM51"/>
<sequence length="572" mass="63360">MVSINPIFLELAIIIAVSAIFGVVARMLKQPPIIGYLLAGIVLGPVGAAMIQNPDNIKALSEIGIALLLFLVGLEMDWKKLKKLGIITGALSFIQIGLTFSIGLIVATLLNFNLAAAIVLGLTLAFSSTVIVIKLLSEKHDLDSLYGRIAIGVLLVQDIVAIFAIALLPSLAKMHQLSVGDTVILLAAKTAGLVFLAWFLSSYIFPRLFRGLASSQELLFVVSLAWCFVFAILTLRVGFSVEIGAFLAGVSLASLPYAFEIVGRIKSLRDFFIILFFVVLGTQISFSSNINWTTIIIFTALAVIIKPLIVILSLSWQGLRRRVAFMTGISLGQMSEFSLILSGLALEFKIIDQELASIITLSAALSLLISPYLINISGYLFSLTKPLLGIFERRSGTKYSLELEMTQSMKDHIIIFGYHRMGYHILKTLKQLGQEVLIIDFNPEVIDQLRRQKIPAVFGDAQDEELLESIHFKNAKMIISTIPYREENLFLIKKTRQLKRDIISIITAGQIDDALEFYKNGASYVIMPYQLSGEHVADLLKKFENKTLNKFLASRKEEVRLLKTKSHALYVE</sequence>
<evidence type="ECO:0000256" key="5">
    <source>
        <dbReference type="ARBA" id="ARBA00022989"/>
    </source>
</evidence>
<feature type="transmembrane region" description="Helical" evidence="7">
    <location>
        <begin position="183"/>
        <end position="206"/>
    </location>
</feature>
<dbReference type="InterPro" id="IPR006153">
    <property type="entry name" value="Cation/H_exchanger_TM"/>
</dbReference>
<keyword evidence="5 7" id="KW-1133">Transmembrane helix</keyword>
<feature type="transmembrane region" description="Helical" evidence="7">
    <location>
        <begin position="218"/>
        <end position="237"/>
    </location>
</feature>
<feature type="transmembrane region" description="Helical" evidence="7">
    <location>
        <begin position="86"/>
        <end position="110"/>
    </location>
</feature>
<feature type="transmembrane region" description="Helical" evidence="7">
    <location>
        <begin position="358"/>
        <end position="381"/>
    </location>
</feature>